<name>A0A1C3YQQ6_9BACT</name>
<comment type="subcellular location">
    <subcellularLocation>
        <location evidence="1">Membrane</location>
        <topology evidence="1">Multi-pass membrane protein</topology>
    </subcellularLocation>
</comment>
<feature type="transmembrane region" description="Helical" evidence="5">
    <location>
        <begin position="62"/>
        <end position="79"/>
    </location>
</feature>
<evidence type="ECO:0000313" key="7">
    <source>
        <dbReference type="EMBL" id="SCB72382.1"/>
    </source>
</evidence>
<evidence type="ECO:0000256" key="5">
    <source>
        <dbReference type="SAM" id="Phobius"/>
    </source>
</evidence>
<reference evidence="7 8" key="1">
    <citation type="submission" date="2016-08" db="EMBL/GenBank/DDBJ databases">
        <authorList>
            <person name="Seilhamer J.J."/>
        </authorList>
    </citation>
    <scope>NUCLEOTIDE SEQUENCE [LARGE SCALE GENOMIC DNA]</scope>
    <source>
        <strain evidence="7 8">A37T2</strain>
    </source>
</reference>
<dbReference type="RefSeq" id="WP_089707814.1">
    <property type="nucleotide sequence ID" value="NZ_FMAR01000001.1"/>
</dbReference>
<evidence type="ECO:0000256" key="3">
    <source>
        <dbReference type="ARBA" id="ARBA00022989"/>
    </source>
</evidence>
<feature type="transmembrane region" description="Helical" evidence="5">
    <location>
        <begin position="15"/>
        <end position="35"/>
    </location>
</feature>
<gene>
    <name evidence="7" type="ORF">GA0116948_10148</name>
</gene>
<dbReference type="GO" id="GO:0030416">
    <property type="term" value="P:methylamine metabolic process"/>
    <property type="evidence" value="ECO:0007669"/>
    <property type="project" value="InterPro"/>
</dbReference>
<dbReference type="InterPro" id="IPR009908">
    <property type="entry name" value="Methylamine_util_MauE"/>
</dbReference>
<evidence type="ECO:0000313" key="8">
    <source>
        <dbReference type="Proteomes" id="UP000242818"/>
    </source>
</evidence>
<evidence type="ECO:0000256" key="4">
    <source>
        <dbReference type="ARBA" id="ARBA00023136"/>
    </source>
</evidence>
<keyword evidence="8" id="KW-1185">Reference proteome</keyword>
<keyword evidence="2 5" id="KW-0812">Transmembrane</keyword>
<dbReference type="Pfam" id="PF07291">
    <property type="entry name" value="MauE"/>
    <property type="match status" value="1"/>
</dbReference>
<keyword evidence="4 5" id="KW-0472">Membrane</keyword>
<accession>A0A1C3YQQ6</accession>
<organism evidence="7 8">
    <name type="scientific">Chitinophaga costaii</name>
    <dbReference type="NCBI Taxonomy" id="1335309"/>
    <lineage>
        <taxon>Bacteria</taxon>
        <taxon>Pseudomonadati</taxon>
        <taxon>Bacteroidota</taxon>
        <taxon>Chitinophagia</taxon>
        <taxon>Chitinophagales</taxon>
        <taxon>Chitinophagaceae</taxon>
        <taxon>Chitinophaga</taxon>
    </lineage>
</organism>
<feature type="domain" description="Methylamine utilisation protein MauE" evidence="6">
    <location>
        <begin position="18"/>
        <end position="143"/>
    </location>
</feature>
<protein>
    <submittedName>
        <fullName evidence="7">Methylamine utilisation protein MauE</fullName>
    </submittedName>
</protein>
<evidence type="ECO:0000256" key="1">
    <source>
        <dbReference type="ARBA" id="ARBA00004141"/>
    </source>
</evidence>
<sequence length="162" mass="18729">MPFRDFLNSITPIKWYDFFIDVFLLLFVLLFVYTASSKLFEFDAFKRSIHAQPLAGWLKDTIIYSIPPLELIIAVLIMFPRTKLWGVIAFATMMILFTGYTALVTVNYYAKQPCSCGGVFRYLTWKEHLLLNSVFLIAAIISVIKLGRENKNKTFKETISFS</sequence>
<dbReference type="OrthoDB" id="680026at2"/>
<evidence type="ECO:0000259" key="6">
    <source>
        <dbReference type="Pfam" id="PF07291"/>
    </source>
</evidence>
<feature type="transmembrane region" description="Helical" evidence="5">
    <location>
        <begin position="129"/>
        <end position="147"/>
    </location>
</feature>
<dbReference type="EMBL" id="FMAR01000001">
    <property type="protein sequence ID" value="SCB72382.1"/>
    <property type="molecule type" value="Genomic_DNA"/>
</dbReference>
<evidence type="ECO:0000256" key="2">
    <source>
        <dbReference type="ARBA" id="ARBA00022692"/>
    </source>
</evidence>
<keyword evidence="3 5" id="KW-1133">Transmembrane helix</keyword>
<dbReference type="GO" id="GO:0016020">
    <property type="term" value="C:membrane"/>
    <property type="evidence" value="ECO:0007669"/>
    <property type="project" value="UniProtKB-SubCell"/>
</dbReference>
<dbReference type="STRING" id="1335309.GA0116948_10148"/>
<feature type="transmembrane region" description="Helical" evidence="5">
    <location>
        <begin position="86"/>
        <end position="109"/>
    </location>
</feature>
<dbReference type="Proteomes" id="UP000242818">
    <property type="component" value="Unassembled WGS sequence"/>
</dbReference>
<dbReference type="AlphaFoldDB" id="A0A1C3YQQ6"/>
<proteinExistence type="predicted"/>